<dbReference type="GO" id="GO:0004222">
    <property type="term" value="F:metalloendopeptidase activity"/>
    <property type="evidence" value="ECO:0007669"/>
    <property type="project" value="UniProtKB-UniRule"/>
</dbReference>
<feature type="chain" id="PRO_5005110925" description="Metalloendopeptidase" evidence="3">
    <location>
        <begin position="23"/>
        <end position="222"/>
    </location>
</feature>
<dbReference type="EMBL" id="KN737606">
    <property type="protein sequence ID" value="KIH55295.1"/>
    <property type="molecule type" value="Genomic_DNA"/>
</dbReference>
<keyword evidence="2 3" id="KW-0482">Metalloprotease</keyword>
<feature type="binding site" evidence="2">
    <location>
        <position position="104"/>
    </location>
    <ligand>
        <name>Zn(2+)</name>
        <dbReference type="ChEBI" id="CHEBI:29105"/>
        <note>catalytic</note>
    </ligand>
</feature>
<evidence type="ECO:0000259" key="4">
    <source>
        <dbReference type="PROSITE" id="PS51864"/>
    </source>
</evidence>
<dbReference type="Gene3D" id="3.40.390.10">
    <property type="entry name" value="Collagenase (Catalytic Domain)"/>
    <property type="match status" value="1"/>
</dbReference>
<dbReference type="SMART" id="SM00235">
    <property type="entry name" value="ZnMc"/>
    <property type="match status" value="1"/>
</dbReference>
<reference evidence="5 6" key="1">
    <citation type="submission" date="2013-12" db="EMBL/GenBank/DDBJ databases">
        <title>Draft genome of the parsitic nematode Ancylostoma duodenale.</title>
        <authorList>
            <person name="Mitreva M."/>
        </authorList>
    </citation>
    <scope>NUCLEOTIDE SEQUENCE [LARGE SCALE GENOMIC DNA]</scope>
    <source>
        <strain evidence="5 6">Zhejiang</strain>
    </source>
</reference>
<sequence>MKKVAIISFLLFAACISGRLLGDFLEDEENELVTRFDRYRRQAQIRGPGAVFSKVINYHFKDGTTRDRMLVTDEGTQCLYQRNRTGRGLKIMYVGCGYYGGAAHEVGHALWLDHTHNRHDRDRYLDVNDKSIKLYREQYRKMTTFENYNYKLPYDYGSIMHYGSSGPNPTMTPKDRRYHRTMGSPLISFTDLAMVNKHYRCEGVKTKELYLHRRSQRCSAQK</sequence>
<keyword evidence="6" id="KW-1185">Reference proteome</keyword>
<feature type="signal peptide" evidence="3">
    <location>
        <begin position="1"/>
        <end position="22"/>
    </location>
</feature>
<dbReference type="InterPro" id="IPR006026">
    <property type="entry name" value="Peptidase_Metallo"/>
</dbReference>
<dbReference type="OrthoDB" id="291007at2759"/>
<dbReference type="SUPFAM" id="SSF55486">
    <property type="entry name" value="Metalloproteases ('zincins'), catalytic domain"/>
    <property type="match status" value="1"/>
</dbReference>
<evidence type="ECO:0000256" key="3">
    <source>
        <dbReference type="RuleBase" id="RU361183"/>
    </source>
</evidence>
<keyword evidence="2 3" id="KW-0645">Protease</keyword>
<dbReference type="Pfam" id="PF01400">
    <property type="entry name" value="Astacin"/>
    <property type="match status" value="1"/>
</dbReference>
<dbReference type="PROSITE" id="PS51864">
    <property type="entry name" value="ASTACIN"/>
    <property type="match status" value="1"/>
</dbReference>
<gene>
    <name evidence="5" type="ORF">ANCDUO_14552</name>
</gene>
<feature type="active site" evidence="2">
    <location>
        <position position="105"/>
    </location>
</feature>
<dbReference type="AlphaFoldDB" id="A0A0C2G2X0"/>
<dbReference type="GO" id="GO:0008270">
    <property type="term" value="F:zinc ion binding"/>
    <property type="evidence" value="ECO:0007669"/>
    <property type="project" value="UniProtKB-UniRule"/>
</dbReference>
<comment type="caution">
    <text evidence="2">Lacks conserved residue(s) required for the propagation of feature annotation.</text>
</comment>
<evidence type="ECO:0000313" key="5">
    <source>
        <dbReference type="EMBL" id="KIH55295.1"/>
    </source>
</evidence>
<keyword evidence="3" id="KW-0732">Signal</keyword>
<feature type="binding site" evidence="2">
    <location>
        <position position="114"/>
    </location>
    <ligand>
        <name>Zn(2+)</name>
        <dbReference type="ChEBI" id="CHEBI:29105"/>
        <note>catalytic</note>
    </ligand>
</feature>
<dbReference type="PANTHER" id="PTHR10127:SF794">
    <property type="entry name" value="ZINC METALLOPROTEINASE NAS-22-RELATED"/>
    <property type="match status" value="1"/>
</dbReference>
<comment type="cofactor">
    <cofactor evidence="2 3">
        <name>Zn(2+)</name>
        <dbReference type="ChEBI" id="CHEBI:29105"/>
    </cofactor>
    <text evidence="2 3">Binds 1 zinc ion per subunit.</text>
</comment>
<dbReference type="InterPro" id="IPR001506">
    <property type="entry name" value="Peptidase_M12A"/>
</dbReference>
<protein>
    <recommendedName>
        <fullName evidence="3">Metalloendopeptidase</fullName>
        <ecNumber evidence="3">3.4.24.-</ecNumber>
    </recommendedName>
</protein>
<proteinExistence type="predicted"/>
<dbReference type="EC" id="3.4.24.-" evidence="3"/>
<dbReference type="PANTHER" id="PTHR10127">
    <property type="entry name" value="DISCOIDIN, CUB, EGF, LAMININ , AND ZINC METALLOPROTEASE DOMAIN CONTAINING"/>
    <property type="match status" value="1"/>
</dbReference>
<dbReference type="PROSITE" id="PS51257">
    <property type="entry name" value="PROKAR_LIPOPROTEIN"/>
    <property type="match status" value="1"/>
</dbReference>
<organism evidence="5 6">
    <name type="scientific">Ancylostoma duodenale</name>
    <dbReference type="NCBI Taxonomy" id="51022"/>
    <lineage>
        <taxon>Eukaryota</taxon>
        <taxon>Metazoa</taxon>
        <taxon>Ecdysozoa</taxon>
        <taxon>Nematoda</taxon>
        <taxon>Chromadorea</taxon>
        <taxon>Rhabditida</taxon>
        <taxon>Rhabditina</taxon>
        <taxon>Rhabditomorpha</taxon>
        <taxon>Strongyloidea</taxon>
        <taxon>Ancylostomatidae</taxon>
        <taxon>Ancylostomatinae</taxon>
        <taxon>Ancylostoma</taxon>
    </lineage>
</organism>
<evidence type="ECO:0000313" key="6">
    <source>
        <dbReference type="Proteomes" id="UP000054047"/>
    </source>
</evidence>
<dbReference type="InterPro" id="IPR024079">
    <property type="entry name" value="MetalloPept_cat_dom_sf"/>
</dbReference>
<keyword evidence="2 3" id="KW-0378">Hydrolase</keyword>
<keyword evidence="1" id="KW-1015">Disulfide bond</keyword>
<feature type="domain" description="Peptidase M12A" evidence="4">
    <location>
        <begin position="88"/>
        <end position="202"/>
    </location>
</feature>
<dbReference type="Proteomes" id="UP000054047">
    <property type="component" value="Unassembled WGS sequence"/>
</dbReference>
<keyword evidence="2 3" id="KW-0862">Zinc</keyword>
<keyword evidence="2 3" id="KW-0479">Metal-binding</keyword>
<name>A0A0C2G2X0_9BILA</name>
<evidence type="ECO:0000256" key="1">
    <source>
        <dbReference type="ARBA" id="ARBA00023157"/>
    </source>
</evidence>
<dbReference type="PRINTS" id="PR00480">
    <property type="entry name" value="ASTACIN"/>
</dbReference>
<accession>A0A0C2G2X0</accession>
<dbReference type="GO" id="GO:0006508">
    <property type="term" value="P:proteolysis"/>
    <property type="evidence" value="ECO:0007669"/>
    <property type="project" value="UniProtKB-KW"/>
</dbReference>
<feature type="binding site" evidence="2">
    <location>
        <position position="108"/>
    </location>
    <ligand>
        <name>Zn(2+)</name>
        <dbReference type="ChEBI" id="CHEBI:29105"/>
        <note>catalytic</note>
    </ligand>
</feature>
<evidence type="ECO:0000256" key="2">
    <source>
        <dbReference type="PROSITE-ProRule" id="PRU01211"/>
    </source>
</evidence>